<evidence type="ECO:0000256" key="22">
    <source>
        <dbReference type="ARBA" id="ARBA00023136"/>
    </source>
</evidence>
<dbReference type="GO" id="GO:0005743">
    <property type="term" value="C:mitochondrial inner membrane"/>
    <property type="evidence" value="ECO:0007669"/>
    <property type="project" value="UniProtKB-SubCell"/>
</dbReference>
<evidence type="ECO:0000256" key="5">
    <source>
        <dbReference type="ARBA" id="ARBA00005189"/>
    </source>
</evidence>
<comment type="pathway">
    <text evidence="4">Phospholipid metabolism; CDP-diacylglycerol biosynthesis; CDP-diacylglycerol from sn-glycerol 3-phosphate: step 3/3.</text>
</comment>
<keyword evidence="10" id="KW-0444">Lipid biosynthesis</keyword>
<dbReference type="Proteomes" id="UP000675881">
    <property type="component" value="Chromosome 6"/>
</dbReference>
<dbReference type="GO" id="GO:0016024">
    <property type="term" value="P:CDP-diacylglycerol biosynthetic process"/>
    <property type="evidence" value="ECO:0007669"/>
    <property type="project" value="UniProtKB-UniPathway"/>
</dbReference>
<comment type="subcellular location">
    <subcellularLocation>
        <location evidence="2">Golgi apparatus membrane</location>
        <topology evidence="2">Single-pass type II membrane protein</topology>
    </subcellularLocation>
    <subcellularLocation>
        <location evidence="3">Mitochondrion inner membrane</location>
        <topology evidence="3">Peripheral membrane protein</topology>
        <orientation evidence="3">Matrix side</orientation>
    </subcellularLocation>
</comment>
<evidence type="ECO:0000256" key="10">
    <source>
        <dbReference type="ARBA" id="ARBA00022516"/>
    </source>
</evidence>
<evidence type="ECO:0000256" key="2">
    <source>
        <dbReference type="ARBA" id="ARBA00004323"/>
    </source>
</evidence>
<accession>A0A7R8CZA5</accession>
<evidence type="ECO:0000256" key="1">
    <source>
        <dbReference type="ARBA" id="ARBA00001946"/>
    </source>
</evidence>
<dbReference type="EMBL" id="HG994585">
    <property type="protein sequence ID" value="CAF2974687.1"/>
    <property type="molecule type" value="Genomic_DNA"/>
</dbReference>
<evidence type="ECO:0000256" key="12">
    <source>
        <dbReference type="ARBA" id="ARBA00022679"/>
    </source>
</evidence>
<keyword evidence="11" id="KW-0328">Glycosyltransferase</keyword>
<evidence type="ECO:0000256" key="7">
    <source>
        <dbReference type="ARBA" id="ARBA00008661"/>
    </source>
</evidence>
<proteinExistence type="inferred from homology"/>
<dbReference type="Pfam" id="PF09139">
    <property type="entry name" value="Tam41_Mmp37"/>
    <property type="match status" value="1"/>
</dbReference>
<keyword evidence="13" id="KW-0812">Transmembrane</keyword>
<dbReference type="Pfam" id="PF01762">
    <property type="entry name" value="Galactosyl_T"/>
    <property type="match status" value="1"/>
</dbReference>
<reference evidence="27" key="1">
    <citation type="submission" date="2021-02" db="EMBL/GenBank/DDBJ databases">
        <authorList>
            <person name="Bekaert M."/>
        </authorList>
    </citation>
    <scope>NUCLEOTIDE SEQUENCE</scope>
    <source>
        <strain evidence="27">IoA-00</strain>
    </source>
</reference>
<evidence type="ECO:0000256" key="14">
    <source>
        <dbReference type="ARBA" id="ARBA00022695"/>
    </source>
</evidence>
<dbReference type="InterPro" id="IPR002659">
    <property type="entry name" value="Glyco_trans_31"/>
</dbReference>
<evidence type="ECO:0000256" key="19">
    <source>
        <dbReference type="ARBA" id="ARBA00023034"/>
    </source>
</evidence>
<evidence type="ECO:0000313" key="28">
    <source>
        <dbReference type="Proteomes" id="UP000675881"/>
    </source>
</evidence>
<evidence type="ECO:0000256" key="15">
    <source>
        <dbReference type="ARBA" id="ARBA00022792"/>
    </source>
</evidence>
<dbReference type="UniPathway" id="UPA00557">
    <property type="reaction ID" value="UER00614"/>
</dbReference>
<evidence type="ECO:0000256" key="11">
    <source>
        <dbReference type="ARBA" id="ARBA00022676"/>
    </source>
</evidence>
<evidence type="ECO:0000256" key="3">
    <source>
        <dbReference type="ARBA" id="ARBA00004443"/>
    </source>
</evidence>
<keyword evidence="15" id="KW-0999">Mitochondrion inner membrane</keyword>
<evidence type="ECO:0000256" key="21">
    <source>
        <dbReference type="ARBA" id="ARBA00023128"/>
    </source>
</evidence>
<evidence type="ECO:0000256" key="9">
    <source>
        <dbReference type="ARBA" id="ARBA00018337"/>
    </source>
</evidence>
<comment type="pathway">
    <text evidence="5">Lipid metabolism.</text>
</comment>
<evidence type="ECO:0000313" key="27">
    <source>
        <dbReference type="EMBL" id="CAF2974687.1"/>
    </source>
</evidence>
<comment type="similarity">
    <text evidence="6">Belongs to the TAM41 family.</text>
</comment>
<dbReference type="OrthoDB" id="5512589at2759"/>
<keyword evidence="12" id="KW-0808">Transferase</keyword>
<dbReference type="PANTHER" id="PTHR13619:SF0">
    <property type="entry name" value="PHOSPHATIDATE CYTIDYLYLTRANSFERASE, MITOCHONDRIAL"/>
    <property type="match status" value="1"/>
</dbReference>
<dbReference type="GO" id="GO:0004605">
    <property type="term" value="F:phosphatidate cytidylyltransferase activity"/>
    <property type="evidence" value="ECO:0007669"/>
    <property type="project" value="UniProtKB-EC"/>
</dbReference>
<dbReference type="GO" id="GO:0032049">
    <property type="term" value="P:cardiolipin biosynthetic process"/>
    <property type="evidence" value="ECO:0007669"/>
    <property type="project" value="InterPro"/>
</dbReference>
<dbReference type="GO" id="GO:0016758">
    <property type="term" value="F:hexosyltransferase activity"/>
    <property type="evidence" value="ECO:0007669"/>
    <property type="project" value="InterPro"/>
</dbReference>
<evidence type="ECO:0000256" key="4">
    <source>
        <dbReference type="ARBA" id="ARBA00005119"/>
    </source>
</evidence>
<sequence>MSDFWNNGALKASACVQYGTASVESSGCDFPHRILKGFSNQASPDNNAFFLKVLSRFPKSHPLSFAYGSGVFQQSGNAGGMTDLIFTVRDAESWHKEHMKNYPDDYSGFARVILGPQGVANIQENRGAKVYFNTHVPWGPSGLLKYGVVSRKDLIRDLLDWETLYVSGRLHKPVKLMELTQSDPELNQAIRMNLKSALHTSLLLLPEVFLEEDLYLTLAGLSYTGDFRMIVGEDKNKVANIVEPQKERFRSLYAKHLNHLSDFVEKTSEESHIFHQDISQSGKHYHLSLLPRHLQWYLVRARNLRDGRRWDVEDVLRTAANDDEEEIASLIRMGLRSIVQRHSITQALKGIVSAGPLTSIKYSSAKLKKMIKSIQAFLFTKAKILFFLLSLTAVLIILHVPSIKHSEKKVMVPIWPMNQSRDVDTYVKSSNFLLEPDDVCSKSKELIVFITSSPRNFEKRESIRSSWAKDAPSNVGVIFVLGQYQGNQTVTLNITLESEKYKDILQGDFMDSYIYLSIKSLIILQWFVDKCPKSRYLLKTDDDVYINIKNLLDLTRTNQEKDLLIGSLICNAIPIRDPYNKYYSPRFMFSARKYPTYLSEDVYITGILATSLSLKRVDHLGFSYVKRSLNNPCNYNSSISSHELSPQEMTSIHEKILNLTKKMS</sequence>
<evidence type="ECO:0000256" key="6">
    <source>
        <dbReference type="ARBA" id="ARBA00005458"/>
    </source>
</evidence>
<keyword evidence="16" id="KW-0460">Magnesium</keyword>
<dbReference type="EC" id="2.7.7.41" evidence="8"/>
<keyword evidence="23" id="KW-0594">Phospholipid biosynthesis</keyword>
<evidence type="ECO:0000256" key="17">
    <source>
        <dbReference type="ARBA" id="ARBA00022968"/>
    </source>
</evidence>
<keyword evidence="20" id="KW-0443">Lipid metabolism</keyword>
<organism evidence="27 28">
    <name type="scientific">Lepeophtheirus salmonis</name>
    <name type="common">Salmon louse</name>
    <name type="synonym">Caligus salmonis</name>
    <dbReference type="NCBI Taxonomy" id="72036"/>
    <lineage>
        <taxon>Eukaryota</taxon>
        <taxon>Metazoa</taxon>
        <taxon>Ecdysozoa</taxon>
        <taxon>Arthropoda</taxon>
        <taxon>Crustacea</taxon>
        <taxon>Multicrustacea</taxon>
        <taxon>Hexanauplia</taxon>
        <taxon>Copepoda</taxon>
        <taxon>Siphonostomatoida</taxon>
        <taxon>Caligidae</taxon>
        <taxon>Lepeophtheirus</taxon>
    </lineage>
</organism>
<keyword evidence="24" id="KW-1208">Phospholipid metabolism</keyword>
<evidence type="ECO:0000256" key="23">
    <source>
        <dbReference type="ARBA" id="ARBA00023209"/>
    </source>
</evidence>
<keyword evidence="21" id="KW-0496">Mitochondrion</keyword>
<keyword evidence="14" id="KW-0548">Nucleotidyltransferase</keyword>
<name>A0A7R8CZA5_LEPSM</name>
<evidence type="ECO:0000256" key="16">
    <source>
        <dbReference type="ARBA" id="ARBA00022842"/>
    </source>
</evidence>
<keyword evidence="28" id="KW-1185">Reference proteome</keyword>
<evidence type="ECO:0000256" key="25">
    <source>
        <dbReference type="ARBA" id="ARBA00029893"/>
    </source>
</evidence>
<comment type="similarity">
    <text evidence="7">Belongs to the glycosyltransferase 31 family.</text>
</comment>
<evidence type="ECO:0000256" key="13">
    <source>
        <dbReference type="ARBA" id="ARBA00022692"/>
    </source>
</evidence>
<gene>
    <name evidence="27" type="ORF">LSAA_12002</name>
</gene>
<dbReference type="GO" id="GO:0000139">
    <property type="term" value="C:Golgi membrane"/>
    <property type="evidence" value="ECO:0007669"/>
    <property type="project" value="UniProtKB-SubCell"/>
</dbReference>
<comment type="cofactor">
    <cofactor evidence="1">
        <name>Mg(2+)</name>
        <dbReference type="ChEBI" id="CHEBI:18420"/>
    </cofactor>
</comment>
<evidence type="ECO:0000256" key="26">
    <source>
        <dbReference type="ARBA" id="ARBA00031502"/>
    </source>
</evidence>
<evidence type="ECO:0000256" key="20">
    <source>
        <dbReference type="ARBA" id="ARBA00023098"/>
    </source>
</evidence>
<evidence type="ECO:0000256" key="18">
    <source>
        <dbReference type="ARBA" id="ARBA00022989"/>
    </source>
</evidence>
<keyword evidence="17" id="KW-0735">Signal-anchor</keyword>
<keyword evidence="18" id="KW-1133">Transmembrane helix</keyword>
<dbReference type="PANTHER" id="PTHR13619">
    <property type="entry name" value="PHOSPHATIDATE CYTIDYLYLTRANSFERASE, MITOCHONDRIAL"/>
    <property type="match status" value="1"/>
</dbReference>
<keyword evidence="22" id="KW-0472">Membrane</keyword>
<dbReference type="InterPro" id="IPR015222">
    <property type="entry name" value="Tam41"/>
</dbReference>
<keyword evidence="19" id="KW-0333">Golgi apparatus</keyword>
<dbReference type="Gene3D" id="3.90.550.50">
    <property type="match status" value="1"/>
</dbReference>
<evidence type="ECO:0000256" key="24">
    <source>
        <dbReference type="ARBA" id="ARBA00023264"/>
    </source>
</evidence>
<evidence type="ECO:0000256" key="8">
    <source>
        <dbReference type="ARBA" id="ARBA00012487"/>
    </source>
</evidence>
<dbReference type="AlphaFoldDB" id="A0A7R8CZA5"/>
<protein>
    <recommendedName>
        <fullName evidence="9">Phosphatidate cytidylyltransferase, mitochondrial</fullName>
        <ecNumber evidence="8">2.7.7.41</ecNumber>
    </recommendedName>
    <alternativeName>
        <fullName evidence="25">CDP-diacylglycerol synthase</fullName>
    </alternativeName>
    <alternativeName>
        <fullName evidence="26">Mitochondrial translocator assembly and maintenance protein 41 homolog</fullName>
    </alternativeName>
</protein>